<evidence type="ECO:0000313" key="2">
    <source>
        <dbReference type="RefSeq" id="XP_013785683.2"/>
    </source>
</evidence>
<name>A0ABM1BNP9_LIMPO</name>
<dbReference type="GeneID" id="106469716"/>
<proteinExistence type="predicted"/>
<reference evidence="2" key="1">
    <citation type="submission" date="2025-08" db="UniProtKB">
        <authorList>
            <consortium name="RefSeq"/>
        </authorList>
    </citation>
    <scope>IDENTIFICATION</scope>
    <source>
        <tissue evidence="2">Muscle</tissue>
    </source>
</reference>
<dbReference type="RefSeq" id="XP_013785683.2">
    <property type="nucleotide sequence ID" value="XM_013930229.2"/>
</dbReference>
<accession>A0ABM1BNP9</accession>
<keyword evidence="1" id="KW-1185">Reference proteome</keyword>
<gene>
    <name evidence="2" type="primary">LOC106469716</name>
</gene>
<dbReference type="InterPro" id="IPR016024">
    <property type="entry name" value="ARM-type_fold"/>
</dbReference>
<organism evidence="1 2">
    <name type="scientific">Limulus polyphemus</name>
    <name type="common">Atlantic horseshoe crab</name>
    <dbReference type="NCBI Taxonomy" id="6850"/>
    <lineage>
        <taxon>Eukaryota</taxon>
        <taxon>Metazoa</taxon>
        <taxon>Ecdysozoa</taxon>
        <taxon>Arthropoda</taxon>
        <taxon>Chelicerata</taxon>
        <taxon>Merostomata</taxon>
        <taxon>Xiphosura</taxon>
        <taxon>Limulidae</taxon>
        <taxon>Limulus</taxon>
    </lineage>
</organism>
<protein>
    <submittedName>
        <fullName evidence="2">Uncharacterized protein LOC106469716</fullName>
    </submittedName>
</protein>
<dbReference type="SUPFAM" id="SSF48371">
    <property type="entry name" value="ARM repeat"/>
    <property type="match status" value="1"/>
</dbReference>
<dbReference type="Proteomes" id="UP000694941">
    <property type="component" value="Unplaced"/>
</dbReference>
<evidence type="ECO:0000313" key="1">
    <source>
        <dbReference type="Proteomes" id="UP000694941"/>
    </source>
</evidence>
<sequence>MYQLLIRKTDIVKFLHEVLEESSSCEIQVQAFALRIVGLLSQNFFIQMLESQDSFPVFDDLKKLSRNEKISTVDAVVRAAFLECVYKCSLVDEGLKWIYECGIHETGLSCLSDRSLYVSRAAELFIVSCLVKSFHHVHGSSAETTKPSEELFSQLIEAVLQHLTCPKENDVITESQKRVLISCIAVLRGVFDRESEVLKLLNSKYKFDEALMQKFLQPGLDVNVRCKFSELVALVLSSSLSNIPEFTAQLTQIVSTLILQNQLQVLLCLAAAFLKCMPPGASHLSTPLLYIMISPLAKIGGFEVNMQPFDEIGFLVESVLLEKTTCRKITMFSLNLLKSIQSTLQNSDILLSMKILQELVKLTVPYQTDSSSKVHIMGCKKTKRALLGTLASLVNIQGILEEEEEISKLLQTCCEVMESTDITPAVSLLIFHML</sequence>